<keyword evidence="17" id="KW-0511">Multifunctional enzyme</keyword>
<evidence type="ECO:0000259" key="30">
    <source>
        <dbReference type="PROSITE" id="PS51027"/>
    </source>
</evidence>
<keyword evidence="2 22" id="KW-0645">Protease</keyword>
<dbReference type="GO" id="GO:0035613">
    <property type="term" value="F:RNA stem-loop binding"/>
    <property type="evidence" value="ECO:0007669"/>
    <property type="project" value="TreeGrafter"/>
</dbReference>
<keyword evidence="18" id="KW-1160">Virus entry into host cell</keyword>
<feature type="region of interest" description="Disordered" evidence="24">
    <location>
        <begin position="1"/>
        <end position="33"/>
    </location>
</feature>
<reference evidence="31 32" key="1">
    <citation type="journal article" date="2013" name="Retrovirology">
        <title>Discovery and full genome characterization of two highly divergent simian immunodeficiency viruses infecting black-and-white colobus monkeys (Colobus guereza) in Kibale National Park, Uganda.</title>
        <authorList>
            <person name="Lauck M."/>
            <person name="Switzer W.M."/>
            <person name="Sibley S.D."/>
            <person name="Hyeroba D."/>
            <person name="Tumukunde A."/>
            <person name="Weny G."/>
            <person name="Taylor B."/>
            <person name="Shankar A."/>
            <person name="Ting N."/>
            <person name="Chapman C.A."/>
            <person name="Friedrich T.C."/>
            <person name="Goldberg T.L."/>
            <person name="O Connor D.H."/>
        </authorList>
    </citation>
    <scope>NUCLEOTIDE SEQUENCE [LARGE SCALE GENOMIC DNA]</scope>
    <source>
        <strain evidence="31">BWC01</strain>
    </source>
</reference>
<dbReference type="PROSITE" id="PS50994">
    <property type="entry name" value="INTEGRASE"/>
    <property type="match status" value="1"/>
</dbReference>
<evidence type="ECO:0000313" key="31">
    <source>
        <dbReference type="EMBL" id="AHB61190.1"/>
    </source>
</evidence>
<evidence type="ECO:0000256" key="15">
    <source>
        <dbReference type="ARBA" id="ARBA00023172"/>
    </source>
</evidence>
<evidence type="ECO:0000256" key="9">
    <source>
        <dbReference type="ARBA" id="ARBA00022771"/>
    </source>
</evidence>
<dbReference type="PROSITE" id="PS51027">
    <property type="entry name" value="INTEGRASE_DBD"/>
    <property type="match status" value="1"/>
</dbReference>
<dbReference type="Proteomes" id="UP000259993">
    <property type="component" value="Segment"/>
</dbReference>
<feature type="domain" description="Integrase-type" evidence="26">
    <location>
        <begin position="698"/>
        <end position="739"/>
    </location>
</feature>
<dbReference type="Pfam" id="PF00665">
    <property type="entry name" value="rve"/>
    <property type="match status" value="1"/>
</dbReference>
<dbReference type="Gene3D" id="3.30.70.270">
    <property type="match status" value="3"/>
</dbReference>
<dbReference type="InterPro" id="IPR036862">
    <property type="entry name" value="Integrase_C_dom_sf_retrovir"/>
</dbReference>
<feature type="coiled-coil region" evidence="23">
    <location>
        <begin position="424"/>
        <end position="454"/>
    </location>
</feature>
<evidence type="ECO:0000313" key="32">
    <source>
        <dbReference type="Proteomes" id="UP000259993"/>
    </source>
</evidence>
<dbReference type="GO" id="GO:0075713">
    <property type="term" value="P:establishment of integrated proviral latency"/>
    <property type="evidence" value="ECO:0007669"/>
    <property type="project" value="UniProtKB-KW"/>
</dbReference>
<dbReference type="SUPFAM" id="SSF50122">
    <property type="entry name" value="DNA-binding domain of retroviral integrase"/>
    <property type="match status" value="1"/>
</dbReference>
<dbReference type="SUPFAM" id="SSF50630">
    <property type="entry name" value="Acid proteases"/>
    <property type="match status" value="1"/>
</dbReference>
<evidence type="ECO:0000256" key="5">
    <source>
        <dbReference type="ARBA" id="ARBA00022722"/>
    </source>
</evidence>
<feature type="domain" description="Integrase-type" evidence="30">
    <location>
        <begin position="919"/>
        <end position="966"/>
    </location>
</feature>
<evidence type="ECO:0000256" key="3">
    <source>
        <dbReference type="ARBA" id="ARBA00022679"/>
    </source>
</evidence>
<evidence type="ECO:0000259" key="28">
    <source>
        <dbReference type="PROSITE" id="PS50879"/>
    </source>
</evidence>
<dbReference type="Gene3D" id="1.10.10.200">
    <property type="match status" value="1"/>
</dbReference>
<dbReference type="InterPro" id="IPR001037">
    <property type="entry name" value="Integrase_C_retrovir"/>
</dbReference>
<dbReference type="PROSITE" id="PS50175">
    <property type="entry name" value="ASP_PROT_RETROV"/>
    <property type="match status" value="1"/>
</dbReference>
<dbReference type="EMBL" id="KF214240">
    <property type="protein sequence ID" value="AHB61190.1"/>
    <property type="molecule type" value="Genomic_RNA"/>
</dbReference>
<dbReference type="Pfam" id="PF02022">
    <property type="entry name" value="Integrase_Zn"/>
    <property type="match status" value="1"/>
</dbReference>
<dbReference type="Pfam" id="PF06815">
    <property type="entry name" value="RVT_connect"/>
    <property type="match status" value="1"/>
</dbReference>
<dbReference type="InterPro" id="IPR000477">
    <property type="entry name" value="RT_dom"/>
</dbReference>
<name>V5TAJ0_SIV</name>
<evidence type="ECO:0000256" key="13">
    <source>
        <dbReference type="ARBA" id="ARBA00022918"/>
    </source>
</evidence>
<comment type="catalytic activity">
    <reaction evidence="1">
        <text>3'-end directed exonucleolytic cleavage of viral RNA-DNA hybrid.</text>
        <dbReference type="EC" id="3.1.13.2"/>
    </reaction>
</comment>
<evidence type="ECO:0000256" key="7">
    <source>
        <dbReference type="ARBA" id="ARBA00022750"/>
    </source>
</evidence>
<feature type="domain" description="Reverse transcriptase" evidence="27">
    <location>
        <begin position="183"/>
        <end position="372"/>
    </location>
</feature>
<sequence length="992" mass="113682">FFRGRQGDRPADRNLSPSNEQDAEAGGTEERREHSVSLLEVSLRRRPIVIAEIEGQKCQVLLDTGADDTVIKESDIDIKGTWTAVNIQGIGGNIRVKQYKDKKVLIGGKEYIGDILVGPTPINIIGRNILKDGKIVLAQLSDRIPITKVKLKEGMDGPRVKQWPLSKEKIEGLQKICERLEKEGKIEKAAHGNPYNTPIFCIRKKDKNEWRKLIDFRELNKRTQDFFEVQQGIPHPGGLVEKKNITVLDIGDAYFSIPLDPDYQQYTAFTIPSVNNLSPGTRYIYKVLPQGWKGSPTIFQATVAKILEPIRKKGKLQIAQYMDDLYVGSDLPKEEHRKEIQELRDALLYYGLETPEKKYQAEPPYKWMGYELHPQEWKLQKVKIPEQETWTVNDIQKLVGGLNWLSQVYPGIRTKEISKCTKGKKHLLEEVQLSAEAEEELEENKKIVKEEQKGVYYRPEEDIWVEIMRLGKGQWGYAVQQEHGTLKRGKINTGKSAHFNSMQELATVIQKIGREAIVIWGKVPRMKVPAKREDWEQWWSDYWQSTWIPEIEFVSTPYVVKLVWNLMLEPVRSAPTYWTDGGYSRKDNWGKAGWINSSGEEEVITLKEGSNQQAELRAVLMALEHGPKRMNLVTDSLYAFGIVTGQPEESNSPLVEQIIQKGLEKEAIHVSWCPAHKGIGGNEIIDKKVGVRQVMWMEKIEEAELDHQKYHSNVQYMQEQFGIPQLVAKEIWERCPQCQNRGQPMHGSLDYSYGVWQMDCTHEEGKVILVAVHVCTLFCWATILKRESGEETGRALIKLASQWEVKQVHTDNGPNFTSQAFRAAVWWLGIKHTTGIPYNPQSQGIVEQRNKMIKEGIKKMEEQAETLESKVAMAVYALNFKRKGGLGGKSPWERQVERAIIELETQNITQIQNKKFQNFKVYWKEHTGEWQGPGQLVWKGEGAVVIKNQEGSLFVKPRRKVKITKVNYGERMVSKALLPNEQEEAGEVKEVD</sequence>
<evidence type="ECO:0000256" key="19">
    <source>
        <dbReference type="ARBA" id="ARBA00023415"/>
    </source>
</evidence>
<keyword evidence="9 20" id="KW-0863">Zinc-finger</keyword>
<dbReference type="GO" id="GO:0003677">
    <property type="term" value="F:DNA binding"/>
    <property type="evidence" value="ECO:0007669"/>
    <property type="project" value="UniProtKB-KW"/>
</dbReference>
<evidence type="ECO:0000256" key="24">
    <source>
        <dbReference type="SAM" id="MobiDB-lite"/>
    </source>
</evidence>
<keyword evidence="10 22" id="KW-0378">Hydrolase</keyword>
<keyword evidence="11" id="KW-0862">Zinc</keyword>
<evidence type="ECO:0000256" key="22">
    <source>
        <dbReference type="RuleBase" id="RU004064"/>
    </source>
</evidence>
<keyword evidence="15" id="KW-0233">DNA recombination</keyword>
<dbReference type="GO" id="GO:0006310">
    <property type="term" value="P:DNA recombination"/>
    <property type="evidence" value="ECO:0007669"/>
    <property type="project" value="UniProtKB-KW"/>
</dbReference>
<keyword evidence="12" id="KW-0229">DNA integration</keyword>
<organism evidence="31 32">
    <name type="scientific">Simian immunodeficiency virus</name>
    <name type="common">SIV</name>
    <dbReference type="NCBI Taxonomy" id="11723"/>
    <lineage>
        <taxon>Viruses</taxon>
        <taxon>Riboviria</taxon>
        <taxon>Pararnavirae</taxon>
        <taxon>Artverviricota</taxon>
        <taxon>Revtraviricetes</taxon>
        <taxon>Ortervirales</taxon>
        <taxon>Retroviridae</taxon>
        <taxon>Orthoretrovirinae</taxon>
        <taxon>Lentivirus</taxon>
        <taxon>Lentivirus simimdef</taxon>
    </lineage>
</organism>
<dbReference type="PANTHER" id="PTHR41694:SF3">
    <property type="entry name" value="RNA-DIRECTED DNA POLYMERASE-RELATED"/>
    <property type="match status" value="1"/>
</dbReference>
<dbReference type="Pfam" id="PF00552">
    <property type="entry name" value="IN_DBD_C"/>
    <property type="match status" value="1"/>
</dbReference>
<dbReference type="GO" id="GO:0004533">
    <property type="term" value="F:exoribonuclease H activity"/>
    <property type="evidence" value="ECO:0007669"/>
    <property type="project" value="UniProtKB-EC"/>
</dbReference>
<dbReference type="InterPro" id="IPR001995">
    <property type="entry name" value="Peptidase_A2_cat"/>
</dbReference>
<dbReference type="PROSITE" id="PS50876">
    <property type="entry name" value="ZF_INTEGRASE"/>
    <property type="match status" value="1"/>
</dbReference>
<evidence type="ECO:0000256" key="10">
    <source>
        <dbReference type="ARBA" id="ARBA00022801"/>
    </source>
</evidence>
<feature type="DNA-binding region" description="Integrase-type" evidence="21">
    <location>
        <begin position="919"/>
        <end position="966"/>
    </location>
</feature>
<feature type="compositionally biased region" description="Basic and acidic residues" evidence="24">
    <location>
        <begin position="1"/>
        <end position="12"/>
    </location>
</feature>
<comment type="similarity">
    <text evidence="22">Belongs to the retroviral Pol polyprotein family.</text>
</comment>
<dbReference type="InterPro" id="IPR043502">
    <property type="entry name" value="DNA/RNA_pol_sf"/>
</dbReference>
<dbReference type="GO" id="GO:0006508">
    <property type="term" value="P:proteolysis"/>
    <property type="evidence" value="ECO:0007669"/>
    <property type="project" value="UniProtKB-KW"/>
</dbReference>
<evidence type="ECO:0000256" key="20">
    <source>
        <dbReference type="PROSITE-ProRule" id="PRU00450"/>
    </source>
</evidence>
<dbReference type="InterPro" id="IPR043128">
    <property type="entry name" value="Rev_trsase/Diguanyl_cyclase"/>
</dbReference>
<dbReference type="InterPro" id="IPR001969">
    <property type="entry name" value="Aspartic_peptidase_AS"/>
</dbReference>
<evidence type="ECO:0000256" key="8">
    <source>
        <dbReference type="ARBA" id="ARBA00022759"/>
    </source>
</evidence>
<dbReference type="InterPro" id="IPR017856">
    <property type="entry name" value="Integrase-like_N"/>
</dbReference>
<dbReference type="GO" id="GO:0004190">
    <property type="term" value="F:aspartic-type endopeptidase activity"/>
    <property type="evidence" value="ECO:0007669"/>
    <property type="project" value="UniProtKB-KW"/>
</dbReference>
<dbReference type="InterPro" id="IPR010661">
    <property type="entry name" value="RVT_thumb"/>
</dbReference>
<evidence type="ECO:0000256" key="1">
    <source>
        <dbReference type="ARBA" id="ARBA00000379"/>
    </source>
</evidence>
<evidence type="ECO:0000256" key="17">
    <source>
        <dbReference type="ARBA" id="ARBA00023268"/>
    </source>
</evidence>
<dbReference type="GO" id="GO:0004523">
    <property type="term" value="F:RNA-DNA hybrid ribonuclease activity"/>
    <property type="evidence" value="ECO:0007669"/>
    <property type="project" value="InterPro"/>
</dbReference>
<evidence type="ECO:0000256" key="23">
    <source>
        <dbReference type="SAM" id="Coils"/>
    </source>
</evidence>
<keyword evidence="7 22" id="KW-0064">Aspartyl protease</keyword>
<accession>V5TAJ0</accession>
<dbReference type="InterPro" id="IPR036397">
    <property type="entry name" value="RNaseH_sf"/>
</dbReference>
<evidence type="ECO:0000259" key="25">
    <source>
        <dbReference type="PROSITE" id="PS50175"/>
    </source>
</evidence>
<evidence type="ECO:0000256" key="11">
    <source>
        <dbReference type="ARBA" id="ARBA00022833"/>
    </source>
</evidence>
<keyword evidence="8" id="KW-0255">Endonuclease</keyword>
<keyword evidence="23" id="KW-0175">Coiled coil</keyword>
<dbReference type="InterPro" id="IPR001584">
    <property type="entry name" value="Integrase_cat-core"/>
</dbReference>
<dbReference type="GO" id="GO:0044826">
    <property type="term" value="P:viral genome integration into host DNA"/>
    <property type="evidence" value="ECO:0007669"/>
    <property type="project" value="UniProtKB-KW"/>
</dbReference>
<feature type="non-terminal residue" evidence="31">
    <location>
        <position position="1"/>
    </location>
</feature>
<dbReference type="PROSITE" id="PS00141">
    <property type="entry name" value="ASP_PROTEASE"/>
    <property type="match status" value="1"/>
</dbReference>
<dbReference type="Gene3D" id="2.30.30.10">
    <property type="entry name" value="Integrase, C-terminal domain superfamily, retroviral"/>
    <property type="match status" value="1"/>
</dbReference>
<evidence type="ECO:0000259" key="29">
    <source>
        <dbReference type="PROSITE" id="PS50994"/>
    </source>
</evidence>
<proteinExistence type="inferred from homology"/>
<dbReference type="InterPro" id="IPR021109">
    <property type="entry name" value="Peptidase_aspartic_dom_sf"/>
</dbReference>
<evidence type="ECO:0000256" key="12">
    <source>
        <dbReference type="ARBA" id="ARBA00022908"/>
    </source>
</evidence>
<dbReference type="PANTHER" id="PTHR41694">
    <property type="entry name" value="ENDOGENOUS RETROVIRUS GROUP K MEMBER POL PROTEIN"/>
    <property type="match status" value="1"/>
</dbReference>
<dbReference type="PROSITE" id="PS50879">
    <property type="entry name" value="RNASE_H_1"/>
    <property type="match status" value="1"/>
</dbReference>
<keyword evidence="5" id="KW-0540">Nuclease</keyword>
<keyword evidence="16" id="KW-1179">Viral genome integration</keyword>
<dbReference type="InterPro" id="IPR003308">
    <property type="entry name" value="Integrase_Zn-bd_dom_N"/>
</dbReference>
<dbReference type="GO" id="GO:0003964">
    <property type="term" value="F:RNA-directed DNA polymerase activity"/>
    <property type="evidence" value="ECO:0007669"/>
    <property type="project" value="UniProtKB-KW"/>
</dbReference>
<evidence type="ECO:0000256" key="6">
    <source>
        <dbReference type="ARBA" id="ARBA00022723"/>
    </source>
</evidence>
<evidence type="ECO:0000256" key="18">
    <source>
        <dbReference type="ARBA" id="ARBA00023296"/>
    </source>
</evidence>
<feature type="domain" description="Peptidase A2" evidence="25">
    <location>
        <begin position="58"/>
        <end position="129"/>
    </location>
</feature>
<dbReference type="InterPro" id="IPR012337">
    <property type="entry name" value="RNaseH-like_sf"/>
</dbReference>
<dbReference type="Gene3D" id="3.30.420.10">
    <property type="entry name" value="Ribonuclease H-like superfamily/Ribonuclease H"/>
    <property type="match status" value="2"/>
</dbReference>
<organismHost>
    <name type="scientific">Pan troglodytes</name>
    <name type="common">Chimpanzee</name>
    <dbReference type="NCBI Taxonomy" id="9598"/>
</organismHost>
<dbReference type="Gene3D" id="3.10.10.10">
    <property type="entry name" value="HIV Type 1 Reverse Transcriptase, subunit A, domain 1"/>
    <property type="match status" value="1"/>
</dbReference>
<gene>
    <name evidence="31" type="primary">pol</name>
</gene>
<dbReference type="InterPro" id="IPR018061">
    <property type="entry name" value="Retropepsins"/>
</dbReference>
<protein>
    <submittedName>
        <fullName evidence="31">Pol protein</fullName>
    </submittedName>
</protein>
<dbReference type="Pfam" id="PF00075">
    <property type="entry name" value="RNase_H"/>
    <property type="match status" value="1"/>
</dbReference>
<keyword evidence="3" id="KW-0808">Transferase</keyword>
<dbReference type="Pfam" id="PF00078">
    <property type="entry name" value="RVT_1"/>
    <property type="match status" value="1"/>
</dbReference>
<dbReference type="PROSITE" id="PS50878">
    <property type="entry name" value="RT_POL"/>
    <property type="match status" value="1"/>
</dbReference>
<dbReference type="Gene3D" id="2.40.70.10">
    <property type="entry name" value="Acid Proteases"/>
    <property type="match status" value="1"/>
</dbReference>
<keyword evidence="13" id="KW-0695">RNA-directed DNA polymerase</keyword>
<keyword evidence="14" id="KW-0238">DNA-binding</keyword>
<feature type="domain" description="Integrase catalytic" evidence="29">
    <location>
        <begin position="740"/>
        <end position="899"/>
    </location>
</feature>
<dbReference type="Pfam" id="PF06817">
    <property type="entry name" value="RVT_thumb"/>
    <property type="match status" value="1"/>
</dbReference>
<keyword evidence="4" id="KW-0548">Nucleotidyltransferase</keyword>
<dbReference type="SUPFAM" id="SSF56672">
    <property type="entry name" value="DNA/RNA polymerases"/>
    <property type="match status" value="1"/>
</dbReference>
<dbReference type="GO" id="GO:0015074">
    <property type="term" value="P:DNA integration"/>
    <property type="evidence" value="ECO:0007669"/>
    <property type="project" value="UniProtKB-KW"/>
</dbReference>
<dbReference type="InterPro" id="IPR002156">
    <property type="entry name" value="RNaseH_domain"/>
</dbReference>
<evidence type="ECO:0000259" key="27">
    <source>
        <dbReference type="PROSITE" id="PS50878"/>
    </source>
</evidence>
<evidence type="ECO:0000256" key="21">
    <source>
        <dbReference type="PROSITE-ProRule" id="PRU00506"/>
    </source>
</evidence>
<evidence type="ECO:0000259" key="26">
    <source>
        <dbReference type="PROSITE" id="PS50876"/>
    </source>
</evidence>
<organismHost>
    <name type="scientific">Cercopithecidae</name>
    <name type="common">Old World monkeys</name>
    <dbReference type="NCBI Taxonomy" id="9527"/>
</organismHost>
<dbReference type="SUPFAM" id="SSF53098">
    <property type="entry name" value="Ribonuclease H-like"/>
    <property type="match status" value="2"/>
</dbReference>
<evidence type="ECO:0000256" key="4">
    <source>
        <dbReference type="ARBA" id="ARBA00022695"/>
    </source>
</evidence>
<comment type="catalytic activity">
    <reaction evidence="19">
        <text>Endohydrolysis of RNA in RNA/DNA hybrids. Three different cleavage modes: 1. sequence-specific internal cleavage of RNA. Human immunodeficiency virus type 1 and Moloney murine leukemia virus enzymes prefer to cleave the RNA strand one nucleotide away from the RNA-DNA junction. 2. RNA 5'-end directed cleavage 13-19 nucleotides from the RNA end. 3. DNA 3'-end directed cleavage 15-20 nucleotides away from the primer terminus.</text>
        <dbReference type="EC" id="3.1.26.13"/>
    </reaction>
</comment>
<evidence type="ECO:0000256" key="14">
    <source>
        <dbReference type="ARBA" id="ARBA00023125"/>
    </source>
</evidence>
<dbReference type="SUPFAM" id="SSF46919">
    <property type="entry name" value="N-terminal Zn binding domain of HIV integrase"/>
    <property type="match status" value="1"/>
</dbReference>
<dbReference type="GO" id="GO:0046718">
    <property type="term" value="P:symbiont entry into host cell"/>
    <property type="evidence" value="ECO:0007669"/>
    <property type="project" value="UniProtKB-KW"/>
</dbReference>
<evidence type="ECO:0000256" key="2">
    <source>
        <dbReference type="ARBA" id="ARBA00022670"/>
    </source>
</evidence>
<dbReference type="GO" id="GO:0008270">
    <property type="term" value="F:zinc ion binding"/>
    <property type="evidence" value="ECO:0007669"/>
    <property type="project" value="UniProtKB-KW"/>
</dbReference>
<dbReference type="InterPro" id="IPR010659">
    <property type="entry name" value="RVT_connect"/>
</dbReference>
<keyword evidence="6" id="KW-0479">Metal-binding</keyword>
<evidence type="ECO:0000256" key="16">
    <source>
        <dbReference type="ARBA" id="ARBA00023195"/>
    </source>
</evidence>
<dbReference type="Pfam" id="PF00077">
    <property type="entry name" value="RVP"/>
    <property type="match status" value="1"/>
</dbReference>
<feature type="domain" description="RNase H type-1" evidence="28">
    <location>
        <begin position="571"/>
        <end position="694"/>
    </location>
</feature>